<comment type="caution">
    <text evidence="2">The sequence shown here is derived from an EMBL/GenBank/DDBJ whole genome shotgun (WGS) entry which is preliminary data.</text>
</comment>
<dbReference type="Gene3D" id="3.30.40.250">
    <property type="match status" value="1"/>
</dbReference>
<dbReference type="EMBL" id="JAUTBF010000001">
    <property type="protein sequence ID" value="MDQ1123089.1"/>
    <property type="molecule type" value="Genomic_DNA"/>
</dbReference>
<dbReference type="InterPro" id="IPR003776">
    <property type="entry name" value="YcaO-like_dom"/>
</dbReference>
<dbReference type="RefSeq" id="WP_307482185.1">
    <property type="nucleotide sequence ID" value="NZ_JAUTBF010000001.1"/>
</dbReference>
<sequence length="478" mass="54519">MNVTVINRTGVRYGYRKPHATYRAYRELERYYGPYELFDKVSTYFRTSAELPSYIGKGVYNDIDYILQSMIDKFGQNANLSKSLFGGGKGNTFAKLYISTLGEMFERIVGAMSYYAHRDRFVFGSARELSDRYAVCGPNEISIFAPEQLADPDFLFSEFTEDARINWIPMRRLLTGEEVLVPAQLVFIYYPLETEGESRIGYATSGGLSLHDDRERALLHGITECIERDAINLRWYNRIPAAPIDLTELPGLSDYGRSVIAHAEKTGKRIEAYQHNIDLESYPVVTTVSFDDHMRKFSFCAGGGVGATLTEAVESSFREYGQSELNLRSLFYNPNWYSSRSMIDLFGFDEFSLEEMTLFYEIVPYYGLKRNRSKLEWYFAGAAKGKSSEAGAVVVDEFAHLLAVLEKEKIDPLVIDLTPPGFTSISLMKSFVPQLTFAFLPNRPCFGHSRFYRLAYERGLIDAPLRYEDLNPEPLPFP</sequence>
<dbReference type="Pfam" id="PF02624">
    <property type="entry name" value="YcaO"/>
    <property type="match status" value="1"/>
</dbReference>
<dbReference type="Gene3D" id="3.30.1330.230">
    <property type="match status" value="1"/>
</dbReference>
<dbReference type="Gene3D" id="3.30.160.660">
    <property type="match status" value="1"/>
</dbReference>
<evidence type="ECO:0000313" key="2">
    <source>
        <dbReference type="EMBL" id="MDQ1123089.1"/>
    </source>
</evidence>
<organism evidence="2 3">
    <name type="scientific">Microbacterium trichothecenolyticum</name>
    <name type="common">Aureobacterium trichothecenolyticum</name>
    <dbReference type="NCBI Taxonomy" id="69370"/>
    <lineage>
        <taxon>Bacteria</taxon>
        <taxon>Bacillati</taxon>
        <taxon>Actinomycetota</taxon>
        <taxon>Actinomycetes</taxon>
        <taxon>Micrococcales</taxon>
        <taxon>Microbacteriaceae</taxon>
        <taxon>Microbacterium</taxon>
    </lineage>
</organism>
<dbReference type="PANTHER" id="PTHR37809">
    <property type="entry name" value="RIBOSOMAL PROTEIN S12 METHYLTHIOTRANSFERASE ACCESSORY FACTOR YCAO"/>
    <property type="match status" value="1"/>
</dbReference>
<dbReference type="PANTHER" id="PTHR37809:SF1">
    <property type="entry name" value="RIBOSOMAL PROTEIN S12 METHYLTHIOTRANSFERASE ACCESSORY FACTOR YCAO"/>
    <property type="match status" value="1"/>
</dbReference>
<protein>
    <submittedName>
        <fullName evidence="2">Ribosomal protein S12 methylthiotransferase accessory factor</fullName>
    </submittedName>
</protein>
<gene>
    <name evidence="2" type="ORF">QE412_001662</name>
</gene>
<name>A0ABU0TTX3_MICTR</name>
<keyword evidence="2" id="KW-0689">Ribosomal protein</keyword>
<dbReference type="GO" id="GO:0005840">
    <property type="term" value="C:ribosome"/>
    <property type="evidence" value="ECO:0007669"/>
    <property type="project" value="UniProtKB-KW"/>
</dbReference>
<feature type="domain" description="YcaO" evidence="1">
    <location>
        <begin position="88"/>
        <end position="478"/>
    </location>
</feature>
<evidence type="ECO:0000313" key="3">
    <source>
        <dbReference type="Proteomes" id="UP001226691"/>
    </source>
</evidence>
<dbReference type="PROSITE" id="PS51664">
    <property type="entry name" value="YCAO"/>
    <property type="match status" value="1"/>
</dbReference>
<keyword evidence="3" id="KW-1185">Reference proteome</keyword>
<reference evidence="2 3" key="1">
    <citation type="submission" date="2023-07" db="EMBL/GenBank/DDBJ databases">
        <title>Functional and genomic diversity of the sorghum phyllosphere microbiome.</title>
        <authorList>
            <person name="Shade A."/>
        </authorList>
    </citation>
    <scope>NUCLEOTIDE SEQUENCE [LARGE SCALE GENOMIC DNA]</scope>
    <source>
        <strain evidence="2 3">SORGH_AS_1207</strain>
    </source>
</reference>
<proteinExistence type="predicted"/>
<keyword evidence="2" id="KW-0687">Ribonucleoprotein</keyword>
<accession>A0ABU0TTX3</accession>
<evidence type="ECO:0000259" key="1">
    <source>
        <dbReference type="PROSITE" id="PS51664"/>
    </source>
</evidence>
<dbReference type="Proteomes" id="UP001226691">
    <property type="component" value="Unassembled WGS sequence"/>
</dbReference>